<sequence length="115" mass="13344">MTDWMDMELKFKCEKTMNRLFHQMMKILLLRKNRVRKNHPSMSQLSSLPPPLRPSILASFQSCLCRSMSQKTRMVVQKPLFYGETVTSHRRKTNSGSGAHLHRPLTMPPDRGQGC</sequence>
<dbReference type="Proteomes" id="UP001281761">
    <property type="component" value="Unassembled WGS sequence"/>
</dbReference>
<keyword evidence="3" id="KW-1185">Reference proteome</keyword>
<evidence type="ECO:0000256" key="1">
    <source>
        <dbReference type="SAM" id="MobiDB-lite"/>
    </source>
</evidence>
<gene>
    <name evidence="2" type="ORF">BLNAU_9214</name>
</gene>
<accession>A0ABQ9XWK7</accession>
<dbReference type="EMBL" id="JARBJD010000062">
    <property type="protein sequence ID" value="KAK2955863.1"/>
    <property type="molecule type" value="Genomic_DNA"/>
</dbReference>
<organism evidence="2 3">
    <name type="scientific">Blattamonas nauphoetae</name>
    <dbReference type="NCBI Taxonomy" id="2049346"/>
    <lineage>
        <taxon>Eukaryota</taxon>
        <taxon>Metamonada</taxon>
        <taxon>Preaxostyla</taxon>
        <taxon>Oxymonadida</taxon>
        <taxon>Blattamonas</taxon>
    </lineage>
</organism>
<name>A0ABQ9XWK7_9EUKA</name>
<reference evidence="2 3" key="1">
    <citation type="journal article" date="2022" name="bioRxiv">
        <title>Genomics of Preaxostyla Flagellates Illuminates Evolutionary Transitions and the Path Towards Mitochondrial Loss.</title>
        <authorList>
            <person name="Novak L.V.F."/>
            <person name="Treitli S.C."/>
            <person name="Pyrih J."/>
            <person name="Halakuc P."/>
            <person name="Pipaliya S.V."/>
            <person name="Vacek V."/>
            <person name="Brzon O."/>
            <person name="Soukal P."/>
            <person name="Eme L."/>
            <person name="Dacks J.B."/>
            <person name="Karnkowska A."/>
            <person name="Elias M."/>
            <person name="Hampl V."/>
        </authorList>
    </citation>
    <scope>NUCLEOTIDE SEQUENCE [LARGE SCALE GENOMIC DNA]</scope>
    <source>
        <strain evidence="2">NAU3</strain>
        <tissue evidence="2">Gut</tissue>
    </source>
</reference>
<proteinExistence type="predicted"/>
<evidence type="ECO:0000313" key="3">
    <source>
        <dbReference type="Proteomes" id="UP001281761"/>
    </source>
</evidence>
<feature type="region of interest" description="Disordered" evidence="1">
    <location>
        <begin position="86"/>
        <end position="115"/>
    </location>
</feature>
<evidence type="ECO:0000313" key="2">
    <source>
        <dbReference type="EMBL" id="KAK2955863.1"/>
    </source>
</evidence>
<comment type="caution">
    <text evidence="2">The sequence shown here is derived from an EMBL/GenBank/DDBJ whole genome shotgun (WGS) entry which is preliminary data.</text>
</comment>
<protein>
    <submittedName>
        <fullName evidence="2">Uncharacterized protein</fullName>
    </submittedName>
</protein>